<evidence type="ECO:0000313" key="1">
    <source>
        <dbReference type="EMBL" id="KAK7815691.1"/>
    </source>
</evidence>
<protein>
    <submittedName>
        <fullName evidence="1">Uncharacterized protein</fullName>
    </submittedName>
</protein>
<name>A0AAW0INI4_MYOGA</name>
<reference evidence="1 2" key="1">
    <citation type="journal article" date="2023" name="bioRxiv">
        <title>Conserved and derived expression patterns and positive selection on dental genes reveal complex evolutionary context of ever-growing rodent molars.</title>
        <authorList>
            <person name="Calamari Z.T."/>
            <person name="Song A."/>
            <person name="Cohen E."/>
            <person name="Akter M."/>
            <person name="Roy R.D."/>
            <person name="Hallikas O."/>
            <person name="Christensen M.M."/>
            <person name="Li P."/>
            <person name="Marangoni P."/>
            <person name="Jernvall J."/>
            <person name="Klein O.D."/>
        </authorList>
    </citation>
    <scope>NUCLEOTIDE SEQUENCE [LARGE SCALE GENOMIC DNA]</scope>
    <source>
        <strain evidence="1">V071</strain>
    </source>
</reference>
<evidence type="ECO:0000313" key="2">
    <source>
        <dbReference type="Proteomes" id="UP001488838"/>
    </source>
</evidence>
<organism evidence="1 2">
    <name type="scientific">Myodes glareolus</name>
    <name type="common">Bank vole</name>
    <name type="synonym">Clethrionomys glareolus</name>
    <dbReference type="NCBI Taxonomy" id="447135"/>
    <lineage>
        <taxon>Eukaryota</taxon>
        <taxon>Metazoa</taxon>
        <taxon>Chordata</taxon>
        <taxon>Craniata</taxon>
        <taxon>Vertebrata</taxon>
        <taxon>Euteleostomi</taxon>
        <taxon>Mammalia</taxon>
        <taxon>Eutheria</taxon>
        <taxon>Euarchontoglires</taxon>
        <taxon>Glires</taxon>
        <taxon>Rodentia</taxon>
        <taxon>Myomorpha</taxon>
        <taxon>Muroidea</taxon>
        <taxon>Cricetidae</taxon>
        <taxon>Arvicolinae</taxon>
        <taxon>Myodes</taxon>
    </lineage>
</organism>
<dbReference type="AlphaFoldDB" id="A0AAW0INI4"/>
<gene>
    <name evidence="1" type="ORF">U0070_015620</name>
</gene>
<dbReference type="EMBL" id="JBBHLL010000110">
    <property type="protein sequence ID" value="KAK7815691.1"/>
    <property type="molecule type" value="Genomic_DNA"/>
</dbReference>
<accession>A0AAW0INI4</accession>
<keyword evidence="2" id="KW-1185">Reference proteome</keyword>
<sequence>MDSVLIPLVKLHFQVTLSDRCRLENEGWCRRWCLTPVIPTLGRLTQKNCHGFEASLCNIFSSSLVSASMCDFITHTQTHTHTHTHLLLI</sequence>
<dbReference type="Proteomes" id="UP001488838">
    <property type="component" value="Unassembled WGS sequence"/>
</dbReference>
<proteinExistence type="predicted"/>
<comment type="caution">
    <text evidence="1">The sequence shown here is derived from an EMBL/GenBank/DDBJ whole genome shotgun (WGS) entry which is preliminary data.</text>
</comment>